<organism evidence="2 3">
    <name type="scientific">Bradyrhizobium japonicum</name>
    <dbReference type="NCBI Taxonomy" id="375"/>
    <lineage>
        <taxon>Bacteria</taxon>
        <taxon>Pseudomonadati</taxon>
        <taxon>Pseudomonadota</taxon>
        <taxon>Alphaproteobacteria</taxon>
        <taxon>Hyphomicrobiales</taxon>
        <taxon>Nitrobacteraceae</taxon>
        <taxon>Bradyrhizobium</taxon>
    </lineage>
</organism>
<evidence type="ECO:0000313" key="2">
    <source>
        <dbReference type="EMBL" id="KGT73706.1"/>
    </source>
</evidence>
<protein>
    <submittedName>
        <fullName evidence="2">Uncharacterized protein</fullName>
    </submittedName>
</protein>
<dbReference type="RefSeq" id="WP_041960496.1">
    <property type="nucleotide sequence ID" value="NZ_JRPN01000042.1"/>
</dbReference>
<evidence type="ECO:0000313" key="3">
    <source>
        <dbReference type="Proteomes" id="UP000030377"/>
    </source>
</evidence>
<feature type="region of interest" description="Disordered" evidence="1">
    <location>
        <begin position="67"/>
        <end position="92"/>
    </location>
</feature>
<dbReference type="EMBL" id="JRPN01000042">
    <property type="protein sequence ID" value="KGT73706.1"/>
    <property type="molecule type" value="Genomic_DNA"/>
</dbReference>
<gene>
    <name evidence="2" type="ORF">MA20_42935</name>
</gene>
<evidence type="ECO:0000256" key="1">
    <source>
        <dbReference type="SAM" id="MobiDB-lite"/>
    </source>
</evidence>
<dbReference type="AlphaFoldDB" id="A0A0A3XKM4"/>
<proteinExistence type="predicted"/>
<accession>A0A0A3XKM4</accession>
<comment type="caution">
    <text evidence="2">The sequence shown here is derived from an EMBL/GenBank/DDBJ whole genome shotgun (WGS) entry which is preliminary data.</text>
</comment>
<reference evidence="2 3" key="1">
    <citation type="submission" date="2014-09" db="EMBL/GenBank/DDBJ databases">
        <title>Draft genome of Bradyrhizobium japonicum Is-34.</title>
        <authorList>
            <person name="Tsurumaru H."/>
            <person name="Yamakawa T."/>
            <person name="Hashimoto S."/>
            <person name="Okizaki K."/>
            <person name="Kanesaki Y."/>
            <person name="Yoshikawa H."/>
            <person name="Yajima S."/>
        </authorList>
    </citation>
    <scope>NUCLEOTIDE SEQUENCE [LARGE SCALE GENOMIC DNA]</scope>
    <source>
        <strain evidence="2 3">Is-34</strain>
    </source>
</reference>
<dbReference type="Proteomes" id="UP000030377">
    <property type="component" value="Unassembled WGS sequence"/>
</dbReference>
<name>A0A0A3XKM4_BRAJP</name>
<sequence>MAKLILSSYPAERNGAFVSVHLCLSGDALPFPGRTVEIQRAADAAREFETYRADVAATGKPAVVSMRIGRRDRSPPGFKKLPGASGFHEVNL</sequence>